<feature type="transmembrane region" description="Helical" evidence="1">
    <location>
        <begin position="68"/>
        <end position="84"/>
    </location>
</feature>
<evidence type="ECO:0000256" key="1">
    <source>
        <dbReference type="SAM" id="Phobius"/>
    </source>
</evidence>
<dbReference type="InterPro" id="IPR050570">
    <property type="entry name" value="Cell_wall_metabolism_enzyme"/>
</dbReference>
<dbReference type="InterPro" id="IPR016047">
    <property type="entry name" value="M23ase_b-sheet_dom"/>
</dbReference>
<proteinExistence type="predicted"/>
<name>A0A1F6MCV0_9BACT</name>
<feature type="domain" description="LysM" evidence="2">
    <location>
        <begin position="185"/>
        <end position="229"/>
    </location>
</feature>
<dbReference type="Gene3D" id="2.70.70.10">
    <property type="entry name" value="Glucose Permease (Domain IIA)"/>
    <property type="match status" value="1"/>
</dbReference>
<evidence type="ECO:0000313" key="3">
    <source>
        <dbReference type="EMBL" id="OGH69444.1"/>
    </source>
</evidence>
<evidence type="ECO:0000259" key="2">
    <source>
        <dbReference type="PROSITE" id="PS51782"/>
    </source>
</evidence>
<dbReference type="Proteomes" id="UP000177953">
    <property type="component" value="Unassembled WGS sequence"/>
</dbReference>
<dbReference type="Gene3D" id="3.10.350.10">
    <property type="entry name" value="LysM domain"/>
    <property type="match status" value="2"/>
</dbReference>
<feature type="transmembrane region" description="Helical" evidence="1">
    <location>
        <begin position="27"/>
        <end position="47"/>
    </location>
</feature>
<dbReference type="SMART" id="SM00257">
    <property type="entry name" value="LysM"/>
    <property type="match status" value="2"/>
</dbReference>
<organism evidence="3 4">
    <name type="scientific">Candidatus Magasanikbacteria bacterium RIFCSPHIGHO2_01_FULL_47_8</name>
    <dbReference type="NCBI Taxonomy" id="1798673"/>
    <lineage>
        <taxon>Bacteria</taxon>
        <taxon>Candidatus Magasanikiibacteriota</taxon>
    </lineage>
</organism>
<keyword evidence="1" id="KW-0812">Transmembrane</keyword>
<keyword evidence="1" id="KW-1133">Transmembrane helix</keyword>
<dbReference type="SUPFAM" id="SSF51261">
    <property type="entry name" value="Duplicated hybrid motif"/>
    <property type="match status" value="1"/>
</dbReference>
<sequence length="442" mass="48269">MKYSVLLKFLRILIYFKRFFWWTGTRIYFVLAKILGIPGRFFILLHYKASYLVRKAGLTSLRETISNRDFLVTAVFLVLFLIGLNETTLLPKTSQASSGQKTIAYGFLGTDEEVGVEEIVSSETYPKYDTPFWKIGALDTQFYGTGYQPPLQANDLAAIVAGGTAFNKPFLIPGSTLGSARNQVVQYVVEPGDSLGGIAYNFGVSIPTVMWENNLTLKSIIKPGNILKIPPTTGIMYTIKKKDTINKIATAYEAKPEDIVRFNHLKEDGTDLVVGERIMLPGGIKPKEKAITQPASSKTLSSLASRVATPPSASFAPSASGFVWPSGARTITQYFSFRHHAVDIAGPRQTPNYAAKAGTVEVSQCGWNSGYGCYIIINHGGGIKTLYGHNSQLLVSVGDYVETGQSIALMGNTGKVRGVTGVHVHFEVQKNGVRVNPLGYVK</sequence>
<evidence type="ECO:0000313" key="4">
    <source>
        <dbReference type="Proteomes" id="UP000177953"/>
    </source>
</evidence>
<comment type="caution">
    <text evidence="3">The sequence shown here is derived from an EMBL/GenBank/DDBJ whole genome shotgun (WGS) entry which is preliminary data.</text>
</comment>
<reference evidence="3 4" key="1">
    <citation type="journal article" date="2016" name="Nat. Commun.">
        <title>Thousands of microbial genomes shed light on interconnected biogeochemical processes in an aquifer system.</title>
        <authorList>
            <person name="Anantharaman K."/>
            <person name="Brown C.T."/>
            <person name="Hug L.A."/>
            <person name="Sharon I."/>
            <person name="Castelle C.J."/>
            <person name="Probst A.J."/>
            <person name="Thomas B.C."/>
            <person name="Singh A."/>
            <person name="Wilkins M.J."/>
            <person name="Karaoz U."/>
            <person name="Brodie E.L."/>
            <person name="Williams K.H."/>
            <person name="Hubbard S.S."/>
            <person name="Banfield J.F."/>
        </authorList>
    </citation>
    <scope>NUCLEOTIDE SEQUENCE [LARGE SCALE GENOMIC DNA]</scope>
</reference>
<dbReference type="InterPro" id="IPR036779">
    <property type="entry name" value="LysM_dom_sf"/>
</dbReference>
<dbReference type="AlphaFoldDB" id="A0A1F6MCV0"/>
<gene>
    <name evidence="3" type="ORF">A2754_03550</name>
</gene>
<protein>
    <recommendedName>
        <fullName evidence="2">LysM domain-containing protein</fullName>
    </recommendedName>
</protein>
<dbReference type="PROSITE" id="PS51782">
    <property type="entry name" value="LYSM"/>
    <property type="match status" value="2"/>
</dbReference>
<dbReference type="Pfam" id="PF01551">
    <property type="entry name" value="Peptidase_M23"/>
    <property type="match status" value="1"/>
</dbReference>
<dbReference type="CDD" id="cd12797">
    <property type="entry name" value="M23_peptidase"/>
    <property type="match status" value="1"/>
</dbReference>
<dbReference type="PANTHER" id="PTHR21666">
    <property type="entry name" value="PEPTIDASE-RELATED"/>
    <property type="match status" value="1"/>
</dbReference>
<dbReference type="EMBL" id="MFPU01000042">
    <property type="protein sequence ID" value="OGH69444.1"/>
    <property type="molecule type" value="Genomic_DNA"/>
</dbReference>
<dbReference type="InterPro" id="IPR011055">
    <property type="entry name" value="Dup_hybrid_motif"/>
</dbReference>
<dbReference type="GO" id="GO:0004222">
    <property type="term" value="F:metalloendopeptidase activity"/>
    <property type="evidence" value="ECO:0007669"/>
    <property type="project" value="TreeGrafter"/>
</dbReference>
<dbReference type="InterPro" id="IPR018392">
    <property type="entry name" value="LysM"/>
</dbReference>
<dbReference type="CDD" id="cd00118">
    <property type="entry name" value="LysM"/>
    <property type="match status" value="2"/>
</dbReference>
<dbReference type="Pfam" id="PF01476">
    <property type="entry name" value="LysM"/>
    <property type="match status" value="2"/>
</dbReference>
<dbReference type="PANTHER" id="PTHR21666:SF270">
    <property type="entry name" value="MUREIN HYDROLASE ACTIVATOR ENVC"/>
    <property type="match status" value="1"/>
</dbReference>
<feature type="domain" description="LysM" evidence="2">
    <location>
        <begin position="235"/>
        <end position="280"/>
    </location>
</feature>
<accession>A0A1F6MCV0</accession>
<keyword evidence="1" id="KW-0472">Membrane</keyword>